<evidence type="ECO:0000259" key="2">
    <source>
        <dbReference type="Pfam" id="PF16363"/>
    </source>
</evidence>
<keyword evidence="1" id="KW-0456">Lyase</keyword>
<organism evidence="3">
    <name type="scientific">Rhizobium loti</name>
    <name type="common">Mesorhizobium loti</name>
    <dbReference type="NCBI Taxonomy" id="381"/>
    <lineage>
        <taxon>Bacteria</taxon>
        <taxon>Pseudomonadati</taxon>
        <taxon>Pseudomonadota</taxon>
        <taxon>Alphaproteobacteria</taxon>
        <taxon>Hyphomicrobiales</taxon>
        <taxon>Phyllobacteriaceae</taxon>
        <taxon>Mesorhizobium</taxon>
    </lineage>
</organism>
<dbReference type="InterPro" id="IPR006368">
    <property type="entry name" value="GDP_Man_deHydtase"/>
</dbReference>
<name>M5AMF5_RHILI</name>
<dbReference type="SMR" id="M5AMF5"/>
<protein>
    <submittedName>
        <fullName evidence="3">Truncated GDP-D-mannose dehydratase, NoeL</fullName>
    </submittedName>
</protein>
<reference evidence="3" key="2">
    <citation type="journal article" date="2013" name="Microbes Environ.">
        <title>Commonalities and Differences among Symbiosis Islands of Three Mesorhizobium loti Strains.</title>
        <authorList>
            <person name="Kasai-Maita H."/>
            <person name="Hirakawa H."/>
            <person name="Nakamura Y."/>
            <person name="Kaneko T."/>
            <person name="Miki K."/>
            <person name="Maruya J."/>
            <person name="Okazaki S."/>
            <person name="Tabata S."/>
            <person name="Saeki K."/>
            <person name="Sato S."/>
        </authorList>
    </citation>
    <scope>NUCLEOTIDE SEQUENCE</scope>
    <source>
        <strain evidence="3">NZP2037</strain>
    </source>
</reference>
<dbReference type="GO" id="GO:0042351">
    <property type="term" value="P:'de novo' GDP-L-fucose biosynthetic process"/>
    <property type="evidence" value="ECO:0007669"/>
    <property type="project" value="TreeGrafter"/>
</dbReference>
<dbReference type="InterPro" id="IPR016040">
    <property type="entry name" value="NAD(P)-bd_dom"/>
</dbReference>
<sequence>MQATASCSIKGPTRGETFITRKVTRAVARSWPANRTVSISQTWKQSATGARRAPMSRACEHQPDDFVLATGETHTVRTFVGAAFRRVEKEIVCEGESVDEVGRERMSNQALIRIDKRCFGPIEVDLLIGGASKAADQTRLEAEDHFR</sequence>
<evidence type="ECO:0000256" key="1">
    <source>
        <dbReference type="ARBA" id="ARBA00023239"/>
    </source>
</evidence>
<dbReference type="EMBL" id="AP012557">
    <property type="protein sequence ID" value="BAN09675.1"/>
    <property type="molecule type" value="Genomic_DNA"/>
</dbReference>
<dbReference type="GO" id="GO:0008446">
    <property type="term" value="F:GDP-mannose 4,6-dehydratase activity"/>
    <property type="evidence" value="ECO:0007669"/>
    <property type="project" value="InterPro"/>
</dbReference>
<dbReference type="Gene3D" id="3.90.25.10">
    <property type="entry name" value="UDP-galactose 4-epimerase, domain 1"/>
    <property type="match status" value="1"/>
</dbReference>
<dbReference type="PANTHER" id="PTHR43715:SF1">
    <property type="entry name" value="GDP-MANNOSE 4,6 DEHYDRATASE"/>
    <property type="match status" value="1"/>
</dbReference>
<dbReference type="RefSeq" id="WP_236952158.1">
    <property type="nucleotide sequence ID" value="NZ_LZTH01000007.1"/>
</dbReference>
<dbReference type="Pfam" id="PF16363">
    <property type="entry name" value="GDP_Man_Dehyd"/>
    <property type="match status" value="1"/>
</dbReference>
<proteinExistence type="predicted"/>
<accession>M5AMF5</accession>
<feature type="domain" description="NAD(P)-binding" evidence="2">
    <location>
        <begin position="10"/>
        <end position="139"/>
    </location>
</feature>
<evidence type="ECO:0000313" key="3">
    <source>
        <dbReference type="EMBL" id="BAN09675.1"/>
    </source>
</evidence>
<dbReference type="Gene3D" id="3.40.50.720">
    <property type="entry name" value="NAD(P)-binding Rossmann-like Domain"/>
    <property type="match status" value="1"/>
</dbReference>
<dbReference type="PANTHER" id="PTHR43715">
    <property type="entry name" value="GDP-MANNOSE 4,6-DEHYDRATASE"/>
    <property type="match status" value="1"/>
</dbReference>
<reference evidence="3" key="1">
    <citation type="submission" date="2012-10" db="EMBL/GenBank/DDBJ databases">
        <authorList>
            <person name="Maita H."/>
            <person name="Sato S."/>
        </authorList>
    </citation>
    <scope>NUCLEOTIDE SEQUENCE</scope>
    <source>
        <strain evidence="3">NZP2037</strain>
    </source>
</reference>
<dbReference type="AlphaFoldDB" id="M5AMF5"/>